<dbReference type="Pfam" id="PF13408">
    <property type="entry name" value="Zn_ribbon_recom"/>
    <property type="match status" value="1"/>
</dbReference>
<sequence length="537" mass="61881">MVYTKEVIKIRAAIYVRKSRLSEKGESINNQIDLCKKYFSNLQLDIYIEFSVYQDEGFSGGNTNRPEFQKLIRDIKKKRFNYLICYKLDRISRNVADFTSTLKILEENNVNFISITEQFDTTSVMGRAMINISATFAQMERETIAERIRDNMLELSKTGRWLGGTCPLGFKSTSVNYESNGHKKKMYKLQVVDNEMNIVKLIFNLYIKKKSCSPIARYLCSNGIKGKNGGDFSRNTVLQILTNPVYCTADKKALDYFKNLGATIEGNPNSNCGIMAYNKRKNGKKDNPINEWIISTGAHIGVIPSTQWIQCQNILDDIRKKPNNRTGTGSKFLLSGLLRCTHCNSSMCSWSRNNPNGKYERYYRCELKNRASNRCICKMLNADKAESFIIDLLKNLDVKTIENYKNNSTIENASSIERKKTMLNKTLNENNKIISGLIKKLALLDDMDILNTIQNEIKNLKTENETIEKNINDLSIKSFVVEDEKENKKALIENLNLFKKTIDFIDDIEVKRSMIKNLVEYFTYNSQTKQIKFKLRL</sequence>
<dbReference type="Pfam" id="PF00239">
    <property type="entry name" value="Resolvase"/>
    <property type="match status" value="1"/>
</dbReference>
<dbReference type="PANTHER" id="PTHR30461">
    <property type="entry name" value="DNA-INVERTASE FROM LAMBDOID PROPHAGE"/>
    <property type="match status" value="1"/>
</dbReference>
<dbReference type="Pfam" id="PF07508">
    <property type="entry name" value="Recombinase"/>
    <property type="match status" value="1"/>
</dbReference>
<dbReference type="InterPro" id="IPR038109">
    <property type="entry name" value="DNA_bind_recomb_sf"/>
</dbReference>
<dbReference type="PANTHER" id="PTHR30461:SF23">
    <property type="entry name" value="DNA RECOMBINASE-RELATED"/>
    <property type="match status" value="1"/>
</dbReference>
<dbReference type="Proteomes" id="UP000280586">
    <property type="component" value="Chromosome"/>
</dbReference>
<dbReference type="CDD" id="cd00338">
    <property type="entry name" value="Ser_Recombinase"/>
    <property type="match status" value="1"/>
</dbReference>
<dbReference type="KEGG" id="csep:CP523_13800"/>
<dbReference type="SUPFAM" id="SSF53041">
    <property type="entry name" value="Resolvase-like"/>
    <property type="match status" value="1"/>
</dbReference>
<dbReference type="PROSITE" id="PS51737">
    <property type="entry name" value="RECOMBINASE_DNA_BIND"/>
    <property type="match status" value="1"/>
</dbReference>
<keyword evidence="1" id="KW-0175">Coiled coil</keyword>
<dbReference type="InterPro" id="IPR006119">
    <property type="entry name" value="Resolv_N"/>
</dbReference>
<dbReference type="GO" id="GO:0003677">
    <property type="term" value="F:DNA binding"/>
    <property type="evidence" value="ECO:0007669"/>
    <property type="project" value="InterPro"/>
</dbReference>
<feature type="domain" description="Resolvase/invertase-type recombinase catalytic" evidence="2">
    <location>
        <begin position="11"/>
        <end position="159"/>
    </location>
</feature>
<dbReference type="EMBL" id="CP023671">
    <property type="protein sequence ID" value="AYE35416.1"/>
    <property type="molecule type" value="Genomic_DNA"/>
</dbReference>
<name>A0A9N7PM51_CLOSE</name>
<dbReference type="GO" id="GO:0000150">
    <property type="term" value="F:DNA strand exchange activity"/>
    <property type="evidence" value="ECO:0007669"/>
    <property type="project" value="InterPro"/>
</dbReference>
<dbReference type="Gene3D" id="3.40.50.1390">
    <property type="entry name" value="Resolvase, N-terminal catalytic domain"/>
    <property type="match status" value="1"/>
</dbReference>
<reference evidence="4 5" key="1">
    <citation type="submission" date="2017-09" db="EMBL/GenBank/DDBJ databases">
        <authorList>
            <person name="Thomas P."/>
            <person name="Seyboldt C."/>
        </authorList>
    </citation>
    <scope>NUCLEOTIDE SEQUENCE [LARGE SCALE GENOMIC DNA]</scope>
    <source>
        <strain evidence="4 5">DSM 7534</strain>
    </source>
</reference>
<dbReference type="PROSITE" id="PS51736">
    <property type="entry name" value="RECOMBINASES_3"/>
    <property type="match status" value="1"/>
</dbReference>
<dbReference type="InterPro" id="IPR011109">
    <property type="entry name" value="DNA_bind_recombinase_dom"/>
</dbReference>
<dbReference type="InterPro" id="IPR050639">
    <property type="entry name" value="SSR_resolvase"/>
</dbReference>
<evidence type="ECO:0000259" key="2">
    <source>
        <dbReference type="PROSITE" id="PS51736"/>
    </source>
</evidence>
<dbReference type="AlphaFoldDB" id="A0A9N7PM51"/>
<evidence type="ECO:0000259" key="3">
    <source>
        <dbReference type="PROSITE" id="PS51737"/>
    </source>
</evidence>
<feature type="coiled-coil region" evidence="1">
    <location>
        <begin position="450"/>
        <end position="501"/>
    </location>
</feature>
<evidence type="ECO:0000313" key="4">
    <source>
        <dbReference type="EMBL" id="AYE35416.1"/>
    </source>
</evidence>
<dbReference type="InterPro" id="IPR025827">
    <property type="entry name" value="Zn_ribbon_recom_dom"/>
</dbReference>
<dbReference type="OrthoDB" id="9781670at2"/>
<dbReference type="SMART" id="SM00857">
    <property type="entry name" value="Resolvase"/>
    <property type="match status" value="1"/>
</dbReference>
<protein>
    <submittedName>
        <fullName evidence="4">Recombinase family protein</fullName>
    </submittedName>
</protein>
<dbReference type="Gene3D" id="3.90.1750.20">
    <property type="entry name" value="Putative Large Serine Recombinase, Chain B, Domain 2"/>
    <property type="match status" value="1"/>
</dbReference>
<gene>
    <name evidence="4" type="ORF">CP523_13800</name>
</gene>
<evidence type="ECO:0000313" key="5">
    <source>
        <dbReference type="Proteomes" id="UP000280586"/>
    </source>
</evidence>
<feature type="domain" description="Recombinase" evidence="3">
    <location>
        <begin position="167"/>
        <end position="321"/>
    </location>
</feature>
<accession>A0A9N7PM51</accession>
<organism evidence="4 5">
    <name type="scientific">Clostridium septicum</name>
    <dbReference type="NCBI Taxonomy" id="1504"/>
    <lineage>
        <taxon>Bacteria</taxon>
        <taxon>Bacillati</taxon>
        <taxon>Bacillota</taxon>
        <taxon>Clostridia</taxon>
        <taxon>Eubacteriales</taxon>
        <taxon>Clostridiaceae</taxon>
        <taxon>Clostridium</taxon>
    </lineage>
</organism>
<dbReference type="InterPro" id="IPR036162">
    <property type="entry name" value="Resolvase-like_N_sf"/>
</dbReference>
<proteinExistence type="predicted"/>
<evidence type="ECO:0000256" key="1">
    <source>
        <dbReference type="SAM" id="Coils"/>
    </source>
</evidence>